<dbReference type="EMBL" id="QYUK01000011">
    <property type="protein sequence ID" value="RJF89281.1"/>
    <property type="molecule type" value="Genomic_DNA"/>
</dbReference>
<accession>A0A418WGW9</accession>
<sequence length="303" mass="33389">MPYDENFFAEADANTTLCRISDGSDVEMPLKTYEAEALSAVFTVDVDAARKLIPVQDLKLCRVSPDRALAALQFMDYRGKNIDRYQEVVVLLFVHKSPLVDIAPVSTFFTESLPGMGYFIVHIGVSGDQARRVGWDILGFPKFLAEISVVGDEQQVSGKAHKAGKSIFSLDIQKPPGYADQRQDFSCYTIDPDSNRLYTIPYQYWASRGLVEGASSATLTLGDHEIADEIRALGLSEEALFAQHVPNYALISNFPSERRSIGDWRDTRGVYREVALAKAGKLRGPAEYVVLDAPLPVAAGAET</sequence>
<evidence type="ECO:0000313" key="1">
    <source>
        <dbReference type="EMBL" id="RJF89281.1"/>
    </source>
</evidence>
<dbReference type="InterPro" id="IPR010451">
    <property type="entry name" value="Acetoacetate_decarboxylase"/>
</dbReference>
<dbReference type="Gene3D" id="2.40.400.10">
    <property type="entry name" value="Acetoacetate decarboxylase-like"/>
    <property type="match status" value="1"/>
</dbReference>
<dbReference type="RefSeq" id="WP_119780858.1">
    <property type="nucleotide sequence ID" value="NZ_QYUK01000011.1"/>
</dbReference>
<dbReference type="GO" id="GO:0016829">
    <property type="term" value="F:lyase activity"/>
    <property type="evidence" value="ECO:0007669"/>
    <property type="project" value="InterPro"/>
</dbReference>
<evidence type="ECO:0000313" key="2">
    <source>
        <dbReference type="Proteomes" id="UP000284605"/>
    </source>
</evidence>
<protein>
    <recommendedName>
        <fullName evidence="3">Acetoacetate decarboxylase</fullName>
    </recommendedName>
</protein>
<keyword evidence="2" id="KW-1185">Reference proteome</keyword>
<gene>
    <name evidence="1" type="ORF">D3874_21810</name>
</gene>
<dbReference type="Pfam" id="PF06314">
    <property type="entry name" value="ADC"/>
    <property type="match status" value="1"/>
</dbReference>
<proteinExistence type="predicted"/>
<organism evidence="1 2">
    <name type="scientific">Oleomonas cavernae</name>
    <dbReference type="NCBI Taxonomy" id="2320859"/>
    <lineage>
        <taxon>Bacteria</taxon>
        <taxon>Pseudomonadati</taxon>
        <taxon>Pseudomonadota</taxon>
        <taxon>Alphaproteobacteria</taxon>
        <taxon>Acetobacterales</taxon>
        <taxon>Acetobacteraceae</taxon>
        <taxon>Oleomonas</taxon>
    </lineage>
</organism>
<evidence type="ECO:0008006" key="3">
    <source>
        <dbReference type="Google" id="ProtNLM"/>
    </source>
</evidence>
<dbReference type="OrthoDB" id="834556at2"/>
<name>A0A418WGW9_9PROT</name>
<dbReference type="SUPFAM" id="SSF160104">
    <property type="entry name" value="Acetoacetate decarboxylase-like"/>
    <property type="match status" value="1"/>
</dbReference>
<dbReference type="AlphaFoldDB" id="A0A418WGW9"/>
<dbReference type="Proteomes" id="UP000284605">
    <property type="component" value="Unassembled WGS sequence"/>
</dbReference>
<dbReference type="InterPro" id="IPR023375">
    <property type="entry name" value="ADC_dom_sf"/>
</dbReference>
<reference evidence="1 2" key="1">
    <citation type="submission" date="2018-09" db="EMBL/GenBank/DDBJ databases">
        <authorList>
            <person name="Zhu H."/>
        </authorList>
    </citation>
    <scope>NUCLEOTIDE SEQUENCE [LARGE SCALE GENOMIC DNA]</scope>
    <source>
        <strain evidence="1 2">K1W22B-8</strain>
    </source>
</reference>
<comment type="caution">
    <text evidence="1">The sequence shown here is derived from an EMBL/GenBank/DDBJ whole genome shotgun (WGS) entry which is preliminary data.</text>
</comment>